<dbReference type="InterPro" id="IPR029056">
    <property type="entry name" value="Ribokinase-like"/>
</dbReference>
<dbReference type="GO" id="GO:0016301">
    <property type="term" value="F:kinase activity"/>
    <property type="evidence" value="ECO:0007669"/>
    <property type="project" value="UniProtKB-KW"/>
</dbReference>
<comment type="similarity">
    <text evidence="1">Belongs to the carbohydrate kinase PfkB family.</text>
</comment>
<evidence type="ECO:0000256" key="1">
    <source>
        <dbReference type="ARBA" id="ARBA00010688"/>
    </source>
</evidence>
<reference evidence="5" key="1">
    <citation type="submission" date="2020-10" db="EMBL/GenBank/DDBJ databases">
        <authorList>
            <person name="Gilroy R."/>
        </authorList>
    </citation>
    <scope>NUCLEOTIDE SEQUENCE</scope>
    <source>
        <strain evidence="5">14700</strain>
    </source>
</reference>
<evidence type="ECO:0000313" key="5">
    <source>
        <dbReference type="EMBL" id="MBO8469042.1"/>
    </source>
</evidence>
<dbReference type="PROSITE" id="PS00583">
    <property type="entry name" value="PFKB_KINASES_1"/>
    <property type="match status" value="1"/>
</dbReference>
<dbReference type="InterPro" id="IPR011611">
    <property type="entry name" value="PfkB_dom"/>
</dbReference>
<keyword evidence="3 5" id="KW-0418">Kinase</keyword>
<evidence type="ECO:0000256" key="3">
    <source>
        <dbReference type="ARBA" id="ARBA00022777"/>
    </source>
</evidence>
<dbReference type="Gene3D" id="3.40.1190.20">
    <property type="match status" value="1"/>
</dbReference>
<dbReference type="PANTHER" id="PTHR43085:SF57">
    <property type="entry name" value="CARBOHYDRATE KINASE PFKB DOMAIN-CONTAINING PROTEIN"/>
    <property type="match status" value="1"/>
</dbReference>
<dbReference type="PANTHER" id="PTHR43085">
    <property type="entry name" value="HEXOKINASE FAMILY MEMBER"/>
    <property type="match status" value="1"/>
</dbReference>
<proteinExistence type="inferred from homology"/>
<dbReference type="EMBL" id="JADIMF010000073">
    <property type="protein sequence ID" value="MBO8469042.1"/>
    <property type="molecule type" value="Genomic_DNA"/>
</dbReference>
<dbReference type="SUPFAM" id="SSF53613">
    <property type="entry name" value="Ribokinase-like"/>
    <property type="match status" value="1"/>
</dbReference>
<gene>
    <name evidence="5" type="ORF">IAA72_04565</name>
</gene>
<protein>
    <submittedName>
        <fullName evidence="5">Carbohydrate kinase</fullName>
    </submittedName>
</protein>
<dbReference type="InterPro" id="IPR002173">
    <property type="entry name" value="Carboh/pur_kinase_PfkB_CS"/>
</dbReference>
<accession>A0A9D9IAJ3</accession>
<dbReference type="InterPro" id="IPR050306">
    <property type="entry name" value="PfkB_Carbo_kinase"/>
</dbReference>
<reference evidence="5" key="2">
    <citation type="journal article" date="2021" name="PeerJ">
        <title>Extensive microbial diversity within the chicken gut microbiome revealed by metagenomics and culture.</title>
        <authorList>
            <person name="Gilroy R."/>
            <person name="Ravi A."/>
            <person name="Getino M."/>
            <person name="Pursley I."/>
            <person name="Horton D.L."/>
            <person name="Alikhan N.F."/>
            <person name="Baker D."/>
            <person name="Gharbi K."/>
            <person name="Hall N."/>
            <person name="Watson M."/>
            <person name="Adriaenssens E.M."/>
            <person name="Foster-Nyarko E."/>
            <person name="Jarju S."/>
            <person name="Secka A."/>
            <person name="Antonio M."/>
            <person name="Oren A."/>
            <person name="Chaudhuri R.R."/>
            <person name="La Ragione R."/>
            <person name="Hildebrand F."/>
            <person name="Pallen M.J."/>
        </authorList>
    </citation>
    <scope>NUCLEOTIDE SEQUENCE</scope>
    <source>
        <strain evidence="5">14700</strain>
    </source>
</reference>
<feature type="domain" description="Carbohydrate kinase PfkB" evidence="4">
    <location>
        <begin position="17"/>
        <end position="285"/>
    </location>
</feature>
<evidence type="ECO:0000256" key="2">
    <source>
        <dbReference type="ARBA" id="ARBA00022679"/>
    </source>
</evidence>
<dbReference type="PROSITE" id="PS00584">
    <property type="entry name" value="PFKB_KINASES_2"/>
    <property type="match status" value="1"/>
</dbReference>
<comment type="caution">
    <text evidence="5">The sequence shown here is derived from an EMBL/GenBank/DDBJ whole genome shotgun (WGS) entry which is preliminary data.</text>
</comment>
<dbReference type="Proteomes" id="UP000810292">
    <property type="component" value="Unassembled WGS sequence"/>
</dbReference>
<name>A0A9D9IAJ3_9SPIO</name>
<dbReference type="AlphaFoldDB" id="A0A9D9IAJ3"/>
<keyword evidence="2" id="KW-0808">Transferase</keyword>
<dbReference type="Pfam" id="PF00294">
    <property type="entry name" value="PfkB"/>
    <property type="match status" value="1"/>
</dbReference>
<evidence type="ECO:0000259" key="4">
    <source>
        <dbReference type="Pfam" id="PF00294"/>
    </source>
</evidence>
<evidence type="ECO:0000313" key="6">
    <source>
        <dbReference type="Proteomes" id="UP000810292"/>
    </source>
</evidence>
<organism evidence="5 6">
    <name type="scientific">Candidatus Ornithospirochaeta stercoravium</name>
    <dbReference type="NCBI Taxonomy" id="2840897"/>
    <lineage>
        <taxon>Bacteria</taxon>
        <taxon>Pseudomonadati</taxon>
        <taxon>Spirochaetota</taxon>
        <taxon>Spirochaetia</taxon>
        <taxon>Spirochaetales</taxon>
        <taxon>Spirochaetaceae</taxon>
        <taxon>Spirochaetaceae incertae sedis</taxon>
        <taxon>Candidatus Ornithospirochaeta</taxon>
    </lineage>
</organism>
<sequence length="291" mass="31822">MKLLSFGEILFDVFGDTATLGGAPLNVAAHYRQLGGASSIISAVGNDELGERALDEIEDLDVDPSMIEMLDGTPTGRADITLHGKDATYEFNYPAAWDRIRIYDDDIDEIEDGNTIIYFGTLALRSTASFLSLQKLLGETAPAEVFVDINLRKDFYSDDILSYCLDNATILKINDDEIEVLSDMLALEKADGKELSSWLFDNTAVETLLLTRGKKGSNLFIKDEKPIHVDCSNVNVVDTVGAGDSLSAAYLFFRYEKKLSPADALFKATAVADYVVSHKGAIPSYDASLFV</sequence>